<reference evidence="2 3" key="1">
    <citation type="submission" date="2024-02" db="EMBL/GenBank/DDBJ databases">
        <authorList>
            <person name="Chen Y."/>
            <person name="Shah S."/>
            <person name="Dougan E. K."/>
            <person name="Thang M."/>
            <person name="Chan C."/>
        </authorList>
    </citation>
    <scope>NUCLEOTIDE SEQUENCE [LARGE SCALE GENOMIC DNA]</scope>
</reference>
<gene>
    <name evidence="2" type="ORF">SCF082_LOCUS39085</name>
</gene>
<feature type="non-terminal residue" evidence="2">
    <location>
        <position position="1"/>
    </location>
</feature>
<keyword evidence="3" id="KW-1185">Reference proteome</keyword>
<sequence>ENQWVKMGAHHTLEIELNNKLTLGKDRWDAMHLQELDEATDVHKTSEASVE</sequence>
<dbReference type="PANTHER" id="PTHR10853:SF0">
    <property type="entry name" value="PROTEIN PELOTA HOMOLOG"/>
    <property type="match status" value="1"/>
</dbReference>
<dbReference type="Gene3D" id="2.30.30.870">
    <property type="entry name" value="Pelota, domain A"/>
    <property type="match status" value="1"/>
</dbReference>
<name>A0ABP0Q4V4_9DINO</name>
<dbReference type="InterPro" id="IPR004405">
    <property type="entry name" value="TF_pelota"/>
</dbReference>
<evidence type="ECO:0000259" key="1">
    <source>
        <dbReference type="Pfam" id="PF26356"/>
    </source>
</evidence>
<comment type="caution">
    <text evidence="2">The sequence shown here is derived from an EMBL/GenBank/DDBJ whole genome shotgun (WGS) entry which is preliminary data.</text>
</comment>
<dbReference type="SUPFAM" id="SSF159065">
    <property type="entry name" value="Dom34/Pelota N-terminal domain-like"/>
    <property type="match status" value="1"/>
</dbReference>
<dbReference type="Proteomes" id="UP001642464">
    <property type="component" value="Unassembled WGS sequence"/>
</dbReference>
<dbReference type="InterPro" id="IPR038069">
    <property type="entry name" value="Pelota/DOM34_N"/>
</dbReference>
<feature type="domain" description="Pelota N-terminal" evidence="1">
    <location>
        <begin position="1"/>
        <end position="40"/>
    </location>
</feature>
<accession>A0ABP0Q4V4</accession>
<evidence type="ECO:0000313" key="2">
    <source>
        <dbReference type="EMBL" id="CAK9082204.1"/>
    </source>
</evidence>
<organism evidence="2 3">
    <name type="scientific">Durusdinium trenchii</name>
    <dbReference type="NCBI Taxonomy" id="1381693"/>
    <lineage>
        <taxon>Eukaryota</taxon>
        <taxon>Sar</taxon>
        <taxon>Alveolata</taxon>
        <taxon>Dinophyceae</taxon>
        <taxon>Suessiales</taxon>
        <taxon>Symbiodiniaceae</taxon>
        <taxon>Durusdinium</taxon>
    </lineage>
</organism>
<dbReference type="PANTHER" id="PTHR10853">
    <property type="entry name" value="PELOTA"/>
    <property type="match status" value="1"/>
</dbReference>
<dbReference type="Pfam" id="PF26356">
    <property type="entry name" value="Pelota_N"/>
    <property type="match status" value="1"/>
</dbReference>
<dbReference type="InterPro" id="IPR058547">
    <property type="entry name" value="Pelota_N"/>
</dbReference>
<proteinExistence type="predicted"/>
<dbReference type="EMBL" id="CAXAMM010038929">
    <property type="protein sequence ID" value="CAK9082204.1"/>
    <property type="molecule type" value="Genomic_DNA"/>
</dbReference>
<evidence type="ECO:0000313" key="3">
    <source>
        <dbReference type="Proteomes" id="UP001642464"/>
    </source>
</evidence>
<protein>
    <submittedName>
        <fullName evidence="2">Protein pelota homolog</fullName>
    </submittedName>
</protein>
<feature type="non-terminal residue" evidence="2">
    <location>
        <position position="51"/>
    </location>
</feature>